<keyword evidence="6" id="KW-1185">Reference proteome</keyword>
<sequence length="292" mass="32641">MAIVHNVAQSGFGSGTNELYDRARPSYQSHALSAIREALKASPPFNVVEIGAGTGLFTKAFLKDPEFSGTVKELRAVEPSAGMRDVFVKTVQDDRVSVREGTFDTTNIEDGWADLVVIAQAGNFPMVLILPSHSDRYRHSIGARDYDATASELARILKPTGVVAIIWNLPDRKAARWVDQLRDQVEQHEPPGTPQHRHGLWRKIFDTDSYKKAFEPPVDKTWAYTLPCDVSLAVDRATTTSYIQNLPADVKSRVLDDIRAIVERGDDKVWINESEGTFEYPYQTLLVIGQRK</sequence>
<keyword evidence="2 5" id="KW-0489">Methyltransferase</keyword>
<comment type="caution">
    <text evidence="5">The sequence shown here is derived from an EMBL/GenBank/DDBJ whole genome shotgun (WGS) entry which is preliminary data.</text>
</comment>
<comment type="similarity">
    <text evidence="1">Belongs to the methyltransferase superfamily.</text>
</comment>
<evidence type="ECO:0000256" key="2">
    <source>
        <dbReference type="ARBA" id="ARBA00022603"/>
    </source>
</evidence>
<keyword evidence="3" id="KW-0808">Transferase</keyword>
<dbReference type="PANTHER" id="PTHR44942">
    <property type="entry name" value="METHYLTRANSF_11 DOMAIN-CONTAINING PROTEIN"/>
    <property type="match status" value="1"/>
</dbReference>
<dbReference type="CDD" id="cd02440">
    <property type="entry name" value="AdoMet_MTases"/>
    <property type="match status" value="1"/>
</dbReference>
<evidence type="ECO:0000313" key="6">
    <source>
        <dbReference type="Proteomes" id="UP001175226"/>
    </source>
</evidence>
<dbReference type="GO" id="GO:0032259">
    <property type="term" value="P:methylation"/>
    <property type="evidence" value="ECO:0007669"/>
    <property type="project" value="UniProtKB-KW"/>
</dbReference>
<dbReference type="InterPro" id="IPR029063">
    <property type="entry name" value="SAM-dependent_MTases_sf"/>
</dbReference>
<evidence type="ECO:0000259" key="4">
    <source>
        <dbReference type="Pfam" id="PF08241"/>
    </source>
</evidence>
<evidence type="ECO:0000256" key="3">
    <source>
        <dbReference type="ARBA" id="ARBA00022679"/>
    </source>
</evidence>
<organism evidence="5 6">
    <name type="scientific">Armillaria borealis</name>
    <dbReference type="NCBI Taxonomy" id="47425"/>
    <lineage>
        <taxon>Eukaryota</taxon>
        <taxon>Fungi</taxon>
        <taxon>Dikarya</taxon>
        <taxon>Basidiomycota</taxon>
        <taxon>Agaricomycotina</taxon>
        <taxon>Agaricomycetes</taxon>
        <taxon>Agaricomycetidae</taxon>
        <taxon>Agaricales</taxon>
        <taxon>Marasmiineae</taxon>
        <taxon>Physalacriaceae</taxon>
        <taxon>Armillaria</taxon>
    </lineage>
</organism>
<dbReference type="SUPFAM" id="SSF53335">
    <property type="entry name" value="S-adenosyl-L-methionine-dependent methyltransferases"/>
    <property type="match status" value="1"/>
</dbReference>
<dbReference type="AlphaFoldDB" id="A0AA39JY41"/>
<dbReference type="EMBL" id="JAUEPT010000006">
    <property type="protein sequence ID" value="KAK0451071.1"/>
    <property type="molecule type" value="Genomic_DNA"/>
</dbReference>
<dbReference type="Pfam" id="PF08241">
    <property type="entry name" value="Methyltransf_11"/>
    <property type="match status" value="1"/>
</dbReference>
<gene>
    <name evidence="5" type="ORF">EV421DRAFT_1888790</name>
</gene>
<evidence type="ECO:0000313" key="5">
    <source>
        <dbReference type="EMBL" id="KAK0451071.1"/>
    </source>
</evidence>
<reference evidence="5" key="1">
    <citation type="submission" date="2023-06" db="EMBL/GenBank/DDBJ databases">
        <authorList>
            <consortium name="Lawrence Berkeley National Laboratory"/>
            <person name="Ahrendt S."/>
            <person name="Sahu N."/>
            <person name="Indic B."/>
            <person name="Wong-Bajracharya J."/>
            <person name="Merenyi Z."/>
            <person name="Ke H.-M."/>
            <person name="Monk M."/>
            <person name="Kocsube S."/>
            <person name="Drula E."/>
            <person name="Lipzen A."/>
            <person name="Balint B."/>
            <person name="Henrissat B."/>
            <person name="Andreopoulos B."/>
            <person name="Martin F.M."/>
            <person name="Harder C.B."/>
            <person name="Rigling D."/>
            <person name="Ford K.L."/>
            <person name="Foster G.D."/>
            <person name="Pangilinan J."/>
            <person name="Papanicolaou A."/>
            <person name="Barry K."/>
            <person name="LaButti K."/>
            <person name="Viragh M."/>
            <person name="Koriabine M."/>
            <person name="Yan M."/>
            <person name="Riley R."/>
            <person name="Champramary S."/>
            <person name="Plett K.L."/>
            <person name="Tsai I.J."/>
            <person name="Slot J."/>
            <person name="Sipos G."/>
            <person name="Plett J."/>
            <person name="Nagy L.G."/>
            <person name="Grigoriev I.V."/>
        </authorList>
    </citation>
    <scope>NUCLEOTIDE SEQUENCE</scope>
    <source>
        <strain evidence="5">FPL87.14</strain>
    </source>
</reference>
<dbReference type="InterPro" id="IPR051052">
    <property type="entry name" value="Diverse_substrate_MTase"/>
</dbReference>
<protein>
    <submittedName>
        <fullName evidence="5">S-adenosyl-L-methionine-dependent methyltransferase</fullName>
    </submittedName>
</protein>
<name>A0AA39JY41_9AGAR</name>
<dbReference type="GO" id="GO:0008757">
    <property type="term" value="F:S-adenosylmethionine-dependent methyltransferase activity"/>
    <property type="evidence" value="ECO:0007669"/>
    <property type="project" value="InterPro"/>
</dbReference>
<dbReference type="InterPro" id="IPR013216">
    <property type="entry name" value="Methyltransf_11"/>
</dbReference>
<dbReference type="Gene3D" id="3.40.50.150">
    <property type="entry name" value="Vaccinia Virus protein VP39"/>
    <property type="match status" value="1"/>
</dbReference>
<feature type="domain" description="Methyltransferase type 11" evidence="4">
    <location>
        <begin position="48"/>
        <end position="165"/>
    </location>
</feature>
<proteinExistence type="inferred from homology"/>
<dbReference type="PANTHER" id="PTHR44942:SF4">
    <property type="entry name" value="METHYLTRANSFERASE TYPE 11 DOMAIN-CONTAINING PROTEIN"/>
    <property type="match status" value="1"/>
</dbReference>
<evidence type="ECO:0000256" key="1">
    <source>
        <dbReference type="ARBA" id="ARBA00008361"/>
    </source>
</evidence>
<dbReference type="Proteomes" id="UP001175226">
    <property type="component" value="Unassembled WGS sequence"/>
</dbReference>
<accession>A0AA39JY41</accession>